<gene>
    <name evidence="1" type="ORF">CKM354_000839600</name>
</gene>
<evidence type="ECO:0000313" key="1">
    <source>
        <dbReference type="EMBL" id="GIZ45217.1"/>
    </source>
</evidence>
<dbReference type="OrthoDB" id="3786918at2759"/>
<organism evidence="1 2">
    <name type="scientific">Cercospora kikuchii</name>
    <dbReference type="NCBI Taxonomy" id="84275"/>
    <lineage>
        <taxon>Eukaryota</taxon>
        <taxon>Fungi</taxon>
        <taxon>Dikarya</taxon>
        <taxon>Ascomycota</taxon>
        <taxon>Pezizomycotina</taxon>
        <taxon>Dothideomycetes</taxon>
        <taxon>Dothideomycetidae</taxon>
        <taxon>Mycosphaerellales</taxon>
        <taxon>Mycosphaerellaceae</taxon>
        <taxon>Cercospora</taxon>
    </lineage>
</organism>
<dbReference type="PANTHER" id="PTHR42085:SF2">
    <property type="entry name" value="F-BOX DOMAIN-CONTAINING PROTEIN"/>
    <property type="match status" value="1"/>
</dbReference>
<sequence>MANLQDKRPTSTFSALPAEIRTTILEYVFSTNSKTSSLTKTSAGNICMDETYKSSHQLVPLLVCRTWYQDASLLAFNHTPFLVSNPFCDVPSRLTTLLHTKQISSIRSLAFVADKRHFRKLSEWNDHPFGIQSLKLETLTIILQRSSSWHYMFDYTSDVVKLLRGLQGVKSLVFVKNNAMVKGSFRSWFNRLVGLMLKIDHAERYDRASPNLEKTWWSWEFDGVGERFWLEAREPKEFVDEESYMRGILPLMEGLRDSVELEEVNPDVRATRMYY</sequence>
<keyword evidence="2" id="KW-1185">Reference proteome</keyword>
<protein>
    <recommendedName>
        <fullName evidence="3">F-box domain-containing protein</fullName>
    </recommendedName>
</protein>
<dbReference type="EMBL" id="BOLY01000005">
    <property type="protein sequence ID" value="GIZ45217.1"/>
    <property type="molecule type" value="Genomic_DNA"/>
</dbReference>
<evidence type="ECO:0008006" key="3">
    <source>
        <dbReference type="Google" id="ProtNLM"/>
    </source>
</evidence>
<reference evidence="1 2" key="1">
    <citation type="submission" date="2021-01" db="EMBL/GenBank/DDBJ databases">
        <title>Cercospora kikuchii MAFF 305040 whole genome shotgun sequence.</title>
        <authorList>
            <person name="Kashiwa T."/>
            <person name="Suzuki T."/>
        </authorList>
    </citation>
    <scope>NUCLEOTIDE SEQUENCE [LARGE SCALE GENOMIC DNA]</scope>
    <source>
        <strain evidence="1 2">MAFF 305040</strain>
    </source>
</reference>
<dbReference type="PANTHER" id="PTHR42085">
    <property type="entry name" value="F-BOX DOMAIN-CONTAINING PROTEIN"/>
    <property type="match status" value="1"/>
</dbReference>
<dbReference type="RefSeq" id="XP_044659704.1">
    <property type="nucleotide sequence ID" value="XM_044803769.1"/>
</dbReference>
<proteinExistence type="predicted"/>
<dbReference type="Proteomes" id="UP000825890">
    <property type="component" value="Unassembled WGS sequence"/>
</dbReference>
<dbReference type="AlphaFoldDB" id="A0A9P3CPM2"/>
<evidence type="ECO:0000313" key="2">
    <source>
        <dbReference type="Proteomes" id="UP000825890"/>
    </source>
</evidence>
<accession>A0A9P3CPM2</accession>
<comment type="caution">
    <text evidence="1">The sequence shown here is derived from an EMBL/GenBank/DDBJ whole genome shotgun (WGS) entry which is preliminary data.</text>
</comment>
<dbReference type="InterPro" id="IPR038883">
    <property type="entry name" value="AN11006-like"/>
</dbReference>
<dbReference type="GeneID" id="68293971"/>
<name>A0A9P3CPM2_9PEZI</name>